<sequence length="106" mass="12140">MIASQQPNVNKKESIVFVSIESIKKANSKDNFVFTQETKGLNLTKHLTVSYRQNSEDSGRTIYDVYVSGNDSLGKLQAKFLNNHPKLLVKFLNRDYGFNITQKQLR</sequence>
<comment type="caution">
    <text evidence="1">The sequence shown here is derived from an EMBL/GenBank/DDBJ whole genome shotgun (WGS) entry which is preliminary data.</text>
</comment>
<evidence type="ECO:0000313" key="2">
    <source>
        <dbReference type="Proteomes" id="UP000824013"/>
    </source>
</evidence>
<protein>
    <submittedName>
        <fullName evidence="1">Uncharacterized protein</fullName>
    </submittedName>
</protein>
<gene>
    <name evidence="1" type="ORF">H9820_03695</name>
</gene>
<reference evidence="1" key="1">
    <citation type="journal article" date="2021" name="PeerJ">
        <title>Extensive microbial diversity within the chicken gut microbiome revealed by metagenomics and culture.</title>
        <authorList>
            <person name="Gilroy R."/>
            <person name="Ravi A."/>
            <person name="Getino M."/>
            <person name="Pursley I."/>
            <person name="Horton D.L."/>
            <person name="Alikhan N.F."/>
            <person name="Baker D."/>
            <person name="Gharbi K."/>
            <person name="Hall N."/>
            <person name="Watson M."/>
            <person name="Adriaenssens E.M."/>
            <person name="Foster-Nyarko E."/>
            <person name="Jarju S."/>
            <person name="Secka A."/>
            <person name="Antonio M."/>
            <person name="Oren A."/>
            <person name="Chaudhuri R.R."/>
            <person name="La Ragione R."/>
            <person name="Hildebrand F."/>
            <person name="Pallen M.J."/>
        </authorList>
    </citation>
    <scope>NUCLEOTIDE SEQUENCE</scope>
    <source>
        <strain evidence="1">3204</strain>
    </source>
</reference>
<dbReference type="Proteomes" id="UP000824013">
    <property type="component" value="Unassembled WGS sequence"/>
</dbReference>
<dbReference type="AlphaFoldDB" id="A0A9D1ZM19"/>
<dbReference type="EMBL" id="DXCM01000025">
    <property type="protein sequence ID" value="HIY92033.1"/>
    <property type="molecule type" value="Genomic_DNA"/>
</dbReference>
<reference evidence="1" key="2">
    <citation type="submission" date="2021-04" db="EMBL/GenBank/DDBJ databases">
        <authorList>
            <person name="Gilroy R."/>
        </authorList>
    </citation>
    <scope>NUCLEOTIDE SEQUENCE</scope>
    <source>
        <strain evidence="1">3204</strain>
    </source>
</reference>
<name>A0A9D1ZM19_9LACO</name>
<organism evidence="1 2">
    <name type="scientific">Candidatus Companilactobacillus pullicola</name>
    <dbReference type="NCBI Taxonomy" id="2838523"/>
    <lineage>
        <taxon>Bacteria</taxon>
        <taxon>Bacillati</taxon>
        <taxon>Bacillota</taxon>
        <taxon>Bacilli</taxon>
        <taxon>Lactobacillales</taxon>
        <taxon>Lactobacillaceae</taxon>
        <taxon>Companilactobacillus</taxon>
    </lineage>
</organism>
<proteinExistence type="predicted"/>
<evidence type="ECO:0000313" key="1">
    <source>
        <dbReference type="EMBL" id="HIY92033.1"/>
    </source>
</evidence>
<accession>A0A9D1ZM19</accession>